<dbReference type="EMBL" id="AYYC01000734">
    <property type="protein sequence ID" value="ETK03537.1"/>
    <property type="molecule type" value="Genomic_DNA"/>
</dbReference>
<feature type="transmembrane region" description="Helical" evidence="17">
    <location>
        <begin position="344"/>
        <end position="365"/>
    </location>
</feature>
<proteinExistence type="inferred from homology"/>
<feature type="region of interest" description="Disordered" evidence="16">
    <location>
        <begin position="409"/>
        <end position="430"/>
    </location>
</feature>
<evidence type="ECO:0000256" key="15">
    <source>
        <dbReference type="ARBA" id="ARBA00049902"/>
    </source>
</evidence>
<evidence type="ECO:0000256" key="3">
    <source>
        <dbReference type="ARBA" id="ARBA00022679"/>
    </source>
</evidence>
<dbReference type="PANTHER" id="PTHR30474:SF2">
    <property type="entry name" value="PEPTIDOGLYCAN GLYCOSYLTRANSFERASE FTSW-RELATED"/>
    <property type="match status" value="1"/>
</dbReference>
<dbReference type="GO" id="GO:0051301">
    <property type="term" value="P:cell division"/>
    <property type="evidence" value="ECO:0007669"/>
    <property type="project" value="InterPro"/>
</dbReference>
<dbReference type="GO" id="GO:0008360">
    <property type="term" value="P:regulation of cell shape"/>
    <property type="evidence" value="ECO:0007669"/>
    <property type="project" value="UniProtKB-KW"/>
</dbReference>
<evidence type="ECO:0000256" key="17">
    <source>
        <dbReference type="SAM" id="Phobius"/>
    </source>
</evidence>
<evidence type="ECO:0000256" key="10">
    <source>
        <dbReference type="ARBA" id="ARBA00033270"/>
    </source>
</evidence>
<keyword evidence="8 17" id="KW-0472">Membrane</keyword>
<dbReference type="GO" id="GO:0008955">
    <property type="term" value="F:peptidoglycan glycosyltransferase activity"/>
    <property type="evidence" value="ECO:0007669"/>
    <property type="project" value="UniProtKB-EC"/>
</dbReference>
<evidence type="ECO:0000256" key="14">
    <source>
        <dbReference type="ARBA" id="ARBA00044770"/>
    </source>
</evidence>
<feature type="transmembrane region" description="Helical" evidence="17">
    <location>
        <begin position="30"/>
        <end position="53"/>
    </location>
</feature>
<keyword evidence="7 17" id="KW-1133">Transmembrane helix</keyword>
<dbReference type="PATRIC" id="fig|1410950.3.peg.2091"/>
<keyword evidence="6" id="KW-0573">Peptidoglycan synthesis</keyword>
<evidence type="ECO:0000256" key="13">
    <source>
        <dbReference type="ARBA" id="ARBA00041418"/>
    </source>
</evidence>
<organism evidence="18 19">
    <name type="scientific">Tannerella sp. oral taxon BU063 isolate Cell 5</name>
    <dbReference type="NCBI Taxonomy" id="1410950"/>
    <lineage>
        <taxon>Bacteria</taxon>
        <taxon>Pseudomonadati</taxon>
        <taxon>Bacteroidota</taxon>
        <taxon>Bacteroidia</taxon>
        <taxon>Bacteroidales</taxon>
        <taxon>Tannerellaceae</taxon>
        <taxon>Tannerella</taxon>
    </lineage>
</organism>
<evidence type="ECO:0000256" key="5">
    <source>
        <dbReference type="ARBA" id="ARBA00022960"/>
    </source>
</evidence>
<feature type="transmembrane region" description="Helical" evidence="17">
    <location>
        <begin position="59"/>
        <end position="80"/>
    </location>
</feature>
<dbReference type="GO" id="GO:0005886">
    <property type="term" value="C:plasma membrane"/>
    <property type="evidence" value="ECO:0007669"/>
    <property type="project" value="TreeGrafter"/>
</dbReference>
<name>W2CAP2_9BACT</name>
<comment type="subcellular location">
    <subcellularLocation>
        <location evidence="1">Membrane</location>
        <topology evidence="1">Multi-pass membrane protein</topology>
    </subcellularLocation>
</comment>
<feature type="transmembrane region" description="Helical" evidence="17">
    <location>
        <begin position="181"/>
        <end position="199"/>
    </location>
</feature>
<keyword evidence="2" id="KW-0328">Glycosyltransferase</keyword>
<evidence type="ECO:0000313" key="18">
    <source>
        <dbReference type="EMBL" id="ETK03537.1"/>
    </source>
</evidence>
<dbReference type="GO" id="GO:0032153">
    <property type="term" value="C:cell division site"/>
    <property type="evidence" value="ECO:0007669"/>
    <property type="project" value="TreeGrafter"/>
</dbReference>
<dbReference type="AlphaFoldDB" id="W2CAP2"/>
<dbReference type="InterPro" id="IPR001182">
    <property type="entry name" value="FtsW/RodA"/>
</dbReference>
<comment type="similarity">
    <text evidence="11">Belongs to the SEDS family. FtsW subfamily.</text>
</comment>
<dbReference type="EC" id="2.4.99.28" evidence="14"/>
<evidence type="ECO:0000256" key="6">
    <source>
        <dbReference type="ARBA" id="ARBA00022984"/>
    </source>
</evidence>
<protein>
    <recommendedName>
        <fullName evidence="12">Probable peptidoglycan glycosyltransferase FtsW</fullName>
        <ecNumber evidence="14">2.4.99.28</ecNumber>
    </recommendedName>
    <alternativeName>
        <fullName evidence="13">Cell division protein FtsW</fullName>
    </alternativeName>
    <alternativeName>
        <fullName evidence="10">Cell wall polymerase</fullName>
    </alternativeName>
    <alternativeName>
        <fullName evidence="9">Peptidoglycan polymerase</fullName>
    </alternativeName>
</protein>
<feature type="transmembrane region" description="Helical" evidence="17">
    <location>
        <begin position="206"/>
        <end position="223"/>
    </location>
</feature>
<evidence type="ECO:0000256" key="1">
    <source>
        <dbReference type="ARBA" id="ARBA00004141"/>
    </source>
</evidence>
<comment type="caution">
    <text evidence="18">The sequence shown here is derived from an EMBL/GenBank/DDBJ whole genome shotgun (WGS) entry which is preliminary data.</text>
</comment>
<keyword evidence="3" id="KW-0808">Transferase</keyword>
<evidence type="ECO:0000256" key="11">
    <source>
        <dbReference type="ARBA" id="ARBA00038053"/>
    </source>
</evidence>
<evidence type="ECO:0000256" key="2">
    <source>
        <dbReference type="ARBA" id="ARBA00022676"/>
    </source>
</evidence>
<evidence type="ECO:0000313" key="19">
    <source>
        <dbReference type="Proteomes" id="UP000018872"/>
    </source>
</evidence>
<keyword evidence="4 17" id="KW-0812">Transmembrane</keyword>
<accession>W2CAP2</accession>
<feature type="transmembrane region" description="Helical" evidence="17">
    <location>
        <begin position="132"/>
        <end position="150"/>
    </location>
</feature>
<keyword evidence="5" id="KW-0133">Cell shape</keyword>
<evidence type="ECO:0000256" key="9">
    <source>
        <dbReference type="ARBA" id="ARBA00032370"/>
    </source>
</evidence>
<evidence type="ECO:0000256" key="16">
    <source>
        <dbReference type="SAM" id="MobiDB-lite"/>
    </source>
</evidence>
<dbReference type="Proteomes" id="UP000018872">
    <property type="component" value="Unassembled WGS sequence"/>
</dbReference>
<evidence type="ECO:0000256" key="12">
    <source>
        <dbReference type="ARBA" id="ARBA00041185"/>
    </source>
</evidence>
<evidence type="ECO:0000256" key="7">
    <source>
        <dbReference type="ARBA" id="ARBA00022989"/>
    </source>
</evidence>
<evidence type="ECO:0000256" key="8">
    <source>
        <dbReference type="ARBA" id="ARBA00023136"/>
    </source>
</evidence>
<feature type="transmembrane region" description="Helical" evidence="17">
    <location>
        <begin position="92"/>
        <end position="112"/>
    </location>
</feature>
<feature type="transmembrane region" description="Helical" evidence="17">
    <location>
        <begin position="157"/>
        <end position="175"/>
    </location>
</feature>
<reference evidence="18 19" key="1">
    <citation type="submission" date="2013-11" db="EMBL/GenBank/DDBJ databases">
        <title>Single cell genomics of uncultured Tannerella BU063 (oral taxon 286).</title>
        <authorList>
            <person name="Beall C.J."/>
            <person name="Campbell A.G."/>
            <person name="Griffen A.L."/>
            <person name="Podar M."/>
            <person name="Leys E.J."/>
        </authorList>
    </citation>
    <scope>NUCLEOTIDE SEQUENCE [LARGE SCALE GENOMIC DNA]</scope>
    <source>
        <strain evidence="18">Cell 5</strain>
    </source>
</reference>
<gene>
    <name evidence="18" type="ORF">T229_13480</name>
</gene>
<sequence length="430" mass="46873">MCPRAGGRKGGAAVTKETFTRKVFQGDIPIWIIFMLLCSLSLVEVFSATSTLAYNEANIWTPIARHAMHLTIGFFCVLGLTRMPTRYFPMGGSVLMVLAIILLAAVPFVGISVNDASRWIRLFGIQFQPSEVAKLASVVYVAFLLSKIGVRFTEKTAFYWIIGGVGIVCSLILLYNLSTAVLLGLVCLLMMFVGHISLIRIGRMMLVLLLLLVALLGLAKIAPETTHRVLPRLETWSNRLTEHLDDRASDNDLVKDDNPQVITDDNYQVSHAKIAIARGGLFGKMPGRSVQRDFLPLAYSDFIFAIIIEELGLVGGTVVLLLYIMLLIRVGIIARRCNLLFQKYLVIGCGLMIVIQALTNMAVAVNLMPVTGQPLPLISRGGTSTVLTCVYFGLILSVSRFGAGMGDEEAAEEEAVEEAEAEAEAAEAVS</sequence>
<comment type="catalytic activity">
    <reaction evidence="15">
        <text>[GlcNAc-(1-&gt;4)-Mur2Ac(oyl-L-Ala-gamma-D-Glu-L-Lys-D-Ala-D-Ala)](n)-di-trans,octa-cis-undecaprenyl diphosphate + beta-D-GlcNAc-(1-&gt;4)-Mur2Ac(oyl-L-Ala-gamma-D-Glu-L-Lys-D-Ala-D-Ala)-di-trans,octa-cis-undecaprenyl diphosphate = [GlcNAc-(1-&gt;4)-Mur2Ac(oyl-L-Ala-gamma-D-Glu-L-Lys-D-Ala-D-Ala)](n+1)-di-trans,octa-cis-undecaprenyl diphosphate + di-trans,octa-cis-undecaprenyl diphosphate + H(+)</text>
        <dbReference type="Rhea" id="RHEA:23708"/>
        <dbReference type="Rhea" id="RHEA-COMP:9602"/>
        <dbReference type="Rhea" id="RHEA-COMP:9603"/>
        <dbReference type="ChEBI" id="CHEBI:15378"/>
        <dbReference type="ChEBI" id="CHEBI:58405"/>
        <dbReference type="ChEBI" id="CHEBI:60033"/>
        <dbReference type="ChEBI" id="CHEBI:78435"/>
        <dbReference type="EC" id="2.4.99.28"/>
    </reaction>
</comment>
<evidence type="ECO:0000256" key="4">
    <source>
        <dbReference type="ARBA" id="ARBA00022692"/>
    </source>
</evidence>
<dbReference type="Pfam" id="PF01098">
    <property type="entry name" value="FTSW_RODA_SPOVE"/>
    <property type="match status" value="1"/>
</dbReference>
<feature type="transmembrane region" description="Helical" evidence="17">
    <location>
        <begin position="377"/>
        <end position="396"/>
    </location>
</feature>
<dbReference type="GO" id="GO:0009252">
    <property type="term" value="P:peptidoglycan biosynthetic process"/>
    <property type="evidence" value="ECO:0007669"/>
    <property type="project" value="UniProtKB-KW"/>
</dbReference>
<dbReference type="GO" id="GO:0015648">
    <property type="term" value="F:lipid-linked peptidoglycan transporter activity"/>
    <property type="evidence" value="ECO:0007669"/>
    <property type="project" value="TreeGrafter"/>
</dbReference>
<dbReference type="PANTHER" id="PTHR30474">
    <property type="entry name" value="CELL CYCLE PROTEIN"/>
    <property type="match status" value="1"/>
</dbReference>
<feature type="transmembrane region" description="Helical" evidence="17">
    <location>
        <begin position="302"/>
        <end position="332"/>
    </location>
</feature>